<evidence type="ECO:0000313" key="2">
    <source>
        <dbReference type="Proteomes" id="UP000245765"/>
    </source>
</evidence>
<evidence type="ECO:0000313" key="1">
    <source>
        <dbReference type="EMBL" id="PWS37622.1"/>
    </source>
</evidence>
<protein>
    <submittedName>
        <fullName evidence="1">Uncharacterized protein</fullName>
    </submittedName>
</protein>
<proteinExistence type="predicted"/>
<dbReference type="AlphaFoldDB" id="A0A317FGY4"/>
<name>A0A317FGY4_9PROT</name>
<dbReference type="RefSeq" id="WP_109870730.1">
    <property type="nucleotide sequence ID" value="NZ_QGNA01000002.1"/>
</dbReference>
<dbReference type="Proteomes" id="UP000245765">
    <property type="component" value="Unassembled WGS sequence"/>
</dbReference>
<accession>A0A317FGY4</accession>
<organism evidence="1 2">
    <name type="scientific">Falsiroseomonas bella</name>
    <dbReference type="NCBI Taxonomy" id="2184016"/>
    <lineage>
        <taxon>Bacteria</taxon>
        <taxon>Pseudomonadati</taxon>
        <taxon>Pseudomonadota</taxon>
        <taxon>Alphaproteobacteria</taxon>
        <taxon>Acetobacterales</taxon>
        <taxon>Roseomonadaceae</taxon>
        <taxon>Falsiroseomonas</taxon>
    </lineage>
</organism>
<reference evidence="2" key="1">
    <citation type="submission" date="2018-05" db="EMBL/GenBank/DDBJ databases">
        <authorList>
            <person name="Du Z."/>
            <person name="Wang X."/>
        </authorList>
    </citation>
    <scope>NUCLEOTIDE SEQUENCE [LARGE SCALE GENOMIC DNA]</scope>
    <source>
        <strain evidence="2">CQN31</strain>
    </source>
</reference>
<keyword evidence="2" id="KW-1185">Reference proteome</keyword>
<sequence length="100" mass="10678">MTLHLVIHRPAATEGEGAAAERHALSEAVWEVADSHWAPTEEALMVSCDLSAAYLLSHFKAGLARRGHPDPGMLLVVPMGEAAAWSGLPPDGDAWVRETL</sequence>
<dbReference type="OrthoDB" id="7272959at2"/>
<comment type="caution">
    <text evidence="1">The sequence shown here is derived from an EMBL/GenBank/DDBJ whole genome shotgun (WGS) entry which is preliminary data.</text>
</comment>
<gene>
    <name evidence="1" type="ORF">DFH01_12445</name>
</gene>
<dbReference type="EMBL" id="QGNA01000002">
    <property type="protein sequence ID" value="PWS37622.1"/>
    <property type="molecule type" value="Genomic_DNA"/>
</dbReference>